<dbReference type="OrthoDB" id="2893300at2"/>
<feature type="domain" description="Orc1-like AAA ATPase" evidence="2">
    <location>
        <begin position="119"/>
        <end position="261"/>
    </location>
</feature>
<dbReference type="Gene3D" id="1.25.40.10">
    <property type="entry name" value="Tetratricopeptide repeat domain"/>
    <property type="match status" value="1"/>
</dbReference>
<evidence type="ECO:0000313" key="3">
    <source>
        <dbReference type="EMBL" id="BAC90664.1"/>
    </source>
</evidence>
<organism evidence="3 4">
    <name type="scientific">Gloeobacter violaceus (strain ATCC 29082 / PCC 7421)</name>
    <dbReference type="NCBI Taxonomy" id="251221"/>
    <lineage>
        <taxon>Bacteria</taxon>
        <taxon>Bacillati</taxon>
        <taxon>Cyanobacteriota</taxon>
        <taxon>Cyanophyceae</taxon>
        <taxon>Gloeobacterales</taxon>
        <taxon>Gloeobacteraceae</taxon>
        <taxon>Gloeobacter</taxon>
    </lineage>
</organism>
<dbReference type="SMART" id="SM00028">
    <property type="entry name" value="TPR"/>
    <property type="match status" value="3"/>
</dbReference>
<dbReference type="PRINTS" id="PR00364">
    <property type="entry name" value="DISEASERSIST"/>
</dbReference>
<sequence>MQEAFGNLTREYKRARALLDELDDAIDDIEKQRHPVLLDQSKKLGRQLRLARVLLHDLDGLAADYPMSSALKELLIDVDRQLDRCDRLEDCLTRLAPATAVPAANLAPLVDNLPPGDLFVGREAEIAQCLEGLSPQERGWGVVIDGQGGLGKTSLALAVAHFCRREGCFGAYLWVSAKTTVLTPRGVQKDTLAPTSLDALLDELGRLLGTEVHRLSSTAQKRQHLERTLQGTRALLVLDNLETLSAEDRQEVGEFLRRLPRDCKAIVTSRRRSGESAVTVRLDRLPWQTAQELFGRLAEGDAAVRELVDTLGEVGTQKLYEAAGGSPLALRWTVRLMTEKDYSCARVLDLLGQAAMTSDLHGFVFAEALEQTSPADQRVFAALALFRAPASLDLLTAASGLDGETVRTACERLVQLSLAESEAEHERFHLLPLTRALARTRVDTETGFRYAQAWLAFARAHGGDHPEDFAGYERLESEWPNLEGCLMWLQETGGNGFTPLQKRAAAMLPELIRALRRFLWFRGYWNELVQIGKQGFDLATATEQWLGAVWCAQCLVWVYGPYARNEPEEAERWMQRLLYAAAQCGIKDEVDVYRQRWEGLRARALGDYDRAEVHLQAVLYYCRAQGSVRQLATVLNDLGSVACDRKEYDRAHAYYHQAYAQAHKLQEERASIALNLGLVALHRQDLPLAQRWLQEGLGLAEAIHRRDLVAEGHFRLARVLARLDRRSEARDLAEQALTTFERLRHTSLEAARELSRELAQERAD</sequence>
<dbReference type="AlphaFoldDB" id="Q7NH14"/>
<dbReference type="Pfam" id="PF13424">
    <property type="entry name" value="TPR_12"/>
    <property type="match status" value="1"/>
</dbReference>
<feature type="coiled-coil region" evidence="1">
    <location>
        <begin position="5"/>
        <end position="32"/>
    </location>
</feature>
<dbReference type="InterPro" id="IPR027417">
    <property type="entry name" value="P-loop_NTPase"/>
</dbReference>
<dbReference type="PANTHER" id="PTHR47691:SF3">
    <property type="entry name" value="HTH-TYPE TRANSCRIPTIONAL REGULATOR RV0890C-RELATED"/>
    <property type="match status" value="1"/>
</dbReference>
<protein>
    <submittedName>
        <fullName evidence="3">Glr2723 protein</fullName>
    </submittedName>
</protein>
<dbReference type="eggNOG" id="COG3903">
    <property type="taxonomic scope" value="Bacteria"/>
</dbReference>
<keyword evidence="1" id="KW-0175">Coiled coil</keyword>
<dbReference type="SUPFAM" id="SSF48452">
    <property type="entry name" value="TPR-like"/>
    <property type="match status" value="1"/>
</dbReference>
<dbReference type="KEGG" id="gvi:glr2723"/>
<dbReference type="RefSeq" id="WP_011142717.1">
    <property type="nucleotide sequence ID" value="NC_005125.1"/>
</dbReference>
<dbReference type="InterPro" id="IPR041664">
    <property type="entry name" value="AAA_16"/>
</dbReference>
<evidence type="ECO:0000313" key="4">
    <source>
        <dbReference type="Proteomes" id="UP000000557"/>
    </source>
</evidence>
<dbReference type="GO" id="GO:0043531">
    <property type="term" value="F:ADP binding"/>
    <property type="evidence" value="ECO:0007669"/>
    <property type="project" value="InterPro"/>
</dbReference>
<reference evidence="3 4" key="2">
    <citation type="journal article" date="2003" name="DNA Res.">
        <title>Complete genome structure of Gloeobacter violaceus PCC 7421, a cyanobacterium that lacks thylakoids (supplement).</title>
        <authorList>
            <person name="Nakamura Y."/>
            <person name="Kaneko T."/>
            <person name="Sato S."/>
            <person name="Mimuro M."/>
            <person name="Miyashita H."/>
            <person name="Tsuchiya T."/>
            <person name="Sasamoto S."/>
            <person name="Watanabe A."/>
            <person name="Kawashima K."/>
            <person name="Kishida Y."/>
            <person name="Kiyokawa C."/>
            <person name="Kohara M."/>
            <person name="Matsumoto M."/>
            <person name="Matsuno A."/>
            <person name="Nakazaki N."/>
            <person name="Shimpo S."/>
            <person name="Takeuchi C."/>
            <person name="Yamada M."/>
            <person name="Tabata S."/>
        </authorList>
    </citation>
    <scope>NUCLEOTIDE SEQUENCE [LARGE SCALE GENOMIC DNA]</scope>
    <source>
        <strain evidence="4">ATCC 29082 / PCC 7421</strain>
    </source>
</reference>
<dbReference type="InterPro" id="IPR011990">
    <property type="entry name" value="TPR-like_helical_dom_sf"/>
</dbReference>
<evidence type="ECO:0000256" key="1">
    <source>
        <dbReference type="SAM" id="Coils"/>
    </source>
</evidence>
<dbReference type="InterPro" id="IPR019734">
    <property type="entry name" value="TPR_rpt"/>
</dbReference>
<dbReference type="STRING" id="251221.gene:10760225"/>
<accession>Q7NH14</accession>
<name>Q7NH14_GLOVI</name>
<dbReference type="PANTHER" id="PTHR47691">
    <property type="entry name" value="REGULATOR-RELATED"/>
    <property type="match status" value="1"/>
</dbReference>
<dbReference type="HOGENOM" id="CLU_365146_0_0_3"/>
<reference evidence="3 4" key="1">
    <citation type="journal article" date="2003" name="DNA Res.">
        <title>Complete genome structure of Gloeobacter violaceus PCC 7421, a cyanobacterium that lacks thylakoids.</title>
        <authorList>
            <person name="Nakamura Y."/>
            <person name="Kaneko T."/>
            <person name="Sato S."/>
            <person name="Mimuro M."/>
            <person name="Miyashita H."/>
            <person name="Tsuchiya T."/>
            <person name="Sasamoto S."/>
            <person name="Watanabe A."/>
            <person name="Kawashima K."/>
            <person name="Kishida Y."/>
            <person name="Kiyokawa C."/>
            <person name="Kohara M."/>
            <person name="Matsumoto M."/>
            <person name="Matsuno A."/>
            <person name="Nakazaki N."/>
            <person name="Shimpo S."/>
            <person name="Takeuchi C."/>
            <person name="Yamada M."/>
            <person name="Tabata S."/>
        </authorList>
    </citation>
    <scope>NUCLEOTIDE SEQUENCE [LARGE SCALE GENOMIC DNA]</scope>
    <source>
        <strain evidence="4">ATCC 29082 / PCC 7421</strain>
    </source>
</reference>
<dbReference type="Proteomes" id="UP000000557">
    <property type="component" value="Chromosome"/>
</dbReference>
<dbReference type="InParanoid" id="Q7NH14"/>
<evidence type="ECO:0000259" key="2">
    <source>
        <dbReference type="Pfam" id="PF13191"/>
    </source>
</evidence>
<dbReference type="Pfam" id="PF13191">
    <property type="entry name" value="AAA_16"/>
    <property type="match status" value="1"/>
</dbReference>
<dbReference type="Gene3D" id="3.40.50.300">
    <property type="entry name" value="P-loop containing nucleotide triphosphate hydrolases"/>
    <property type="match status" value="1"/>
</dbReference>
<proteinExistence type="predicted"/>
<keyword evidence="4" id="KW-1185">Reference proteome</keyword>
<dbReference type="EnsemblBacteria" id="BAC90664">
    <property type="protein sequence ID" value="BAC90664"/>
    <property type="gene ID" value="BAC90664"/>
</dbReference>
<dbReference type="SUPFAM" id="SSF52540">
    <property type="entry name" value="P-loop containing nucleoside triphosphate hydrolases"/>
    <property type="match status" value="1"/>
</dbReference>
<dbReference type="PATRIC" id="fig|251221.4.peg.2750"/>
<gene>
    <name evidence="3" type="ordered locus">glr2723</name>
</gene>
<dbReference type="EMBL" id="BA000045">
    <property type="protein sequence ID" value="BAC90664.1"/>
    <property type="molecule type" value="Genomic_DNA"/>
</dbReference>